<dbReference type="GO" id="GO:0040029">
    <property type="term" value="P:epigenetic regulation of gene expression"/>
    <property type="evidence" value="ECO:0007669"/>
    <property type="project" value="TreeGrafter"/>
</dbReference>
<accession>A0A812R528</accession>
<reference evidence="2" key="1">
    <citation type="submission" date="2021-02" db="EMBL/GenBank/DDBJ databases">
        <authorList>
            <person name="Dougan E. K."/>
            <person name="Rhodes N."/>
            <person name="Thang M."/>
            <person name="Chan C."/>
        </authorList>
    </citation>
    <scope>NUCLEOTIDE SEQUENCE</scope>
</reference>
<dbReference type="InterPro" id="IPR023801">
    <property type="entry name" value="His_deacetylse_dom"/>
</dbReference>
<gene>
    <name evidence="2" type="primary">HDA1</name>
    <name evidence="2" type="ORF">SNAT2548_LOCUS22795</name>
</gene>
<comment type="caution">
    <text evidence="2">The sequence shown here is derived from an EMBL/GenBank/DDBJ whole genome shotgun (WGS) entry which is preliminary data.</text>
</comment>
<dbReference type="SUPFAM" id="SSF50685">
    <property type="entry name" value="Barwin-like endoglucanases"/>
    <property type="match status" value="1"/>
</dbReference>
<evidence type="ECO:0000259" key="1">
    <source>
        <dbReference type="Pfam" id="PF00850"/>
    </source>
</evidence>
<dbReference type="InterPro" id="IPR023696">
    <property type="entry name" value="Ureohydrolase_dom_sf"/>
</dbReference>
<dbReference type="PANTHER" id="PTHR10625">
    <property type="entry name" value="HISTONE DEACETYLASE HDAC1-RELATED"/>
    <property type="match status" value="1"/>
</dbReference>
<dbReference type="InterPro" id="IPR037138">
    <property type="entry name" value="His_deacetylse_dom_sf"/>
</dbReference>
<keyword evidence="3" id="KW-1185">Reference proteome</keyword>
<dbReference type="InterPro" id="IPR036908">
    <property type="entry name" value="RlpA-like_sf"/>
</dbReference>
<name>A0A812R528_9DINO</name>
<organism evidence="2 3">
    <name type="scientific">Symbiodinium natans</name>
    <dbReference type="NCBI Taxonomy" id="878477"/>
    <lineage>
        <taxon>Eukaryota</taxon>
        <taxon>Sar</taxon>
        <taxon>Alveolata</taxon>
        <taxon>Dinophyceae</taxon>
        <taxon>Suessiales</taxon>
        <taxon>Symbiodiniaceae</taxon>
        <taxon>Symbiodinium</taxon>
    </lineage>
</organism>
<dbReference type="Proteomes" id="UP000604046">
    <property type="component" value="Unassembled WGS sequence"/>
</dbReference>
<dbReference type="OrthoDB" id="6038816at2759"/>
<dbReference type="EMBL" id="CAJNDS010002299">
    <property type="protein sequence ID" value="CAE7419137.1"/>
    <property type="molecule type" value="Genomic_DNA"/>
</dbReference>
<dbReference type="Gene3D" id="2.40.40.10">
    <property type="entry name" value="RlpA-like domain"/>
    <property type="match status" value="1"/>
</dbReference>
<dbReference type="Pfam" id="PF00850">
    <property type="entry name" value="Hist_deacetyl"/>
    <property type="match status" value="1"/>
</dbReference>
<proteinExistence type="predicted"/>
<dbReference type="SUPFAM" id="SSF52768">
    <property type="entry name" value="Arginase/deacetylase"/>
    <property type="match status" value="1"/>
</dbReference>
<dbReference type="Gene3D" id="3.40.800.20">
    <property type="entry name" value="Histone deacetylase domain"/>
    <property type="match status" value="1"/>
</dbReference>
<sequence length="969" mass="107202">MADKVFVSYGDSYFDEDYEGHRRSELLHIEAPVAQGDKKTQQLLECQRALVRAFEGADFQRELRERAVARAAAFKEGKSSATLIGGSRSVHALIMATEEPILERFGYARGMAGARAMEQDLLEAAALSKDADSEIVRNNAYLGVLLHRYDPPPELFRSLAQLELRILGGEESDVESSMSLLLPREAPCGFLRFVLCKKFGDKVGNFLDSTFQHGSRIRSMRRITPHSAAQHPLQRLRRLRNHPRLPCGWAGAKKTWSNYTKRYNCPPLFSVPDLAMAMHFLRNLFVLAAVAWADPSASDLLVSDSECEQENCALNALQLQKVERTEDSTGEDQSVDFDKYGYHHWATTTMYGDAPRSACGGINTAQLVQGTHYYNVASAQAMWRNCGGTGNCWCGQSGGGGGTLGMGCFTCGKGRFLRTSYGTRGHPGLVQEETNESIHESIHEISNLTWSPFASKEITFIVGDLCPHAGNEDWCPRSPGQRNDYGSYHHLDFSHYPRHIDLSHGVPNLNFVFNIVECPHELRARQQRMSRLSPVPTTLSDSTLPRFLFAVEITLLVQCSEFLRDFCVEAGAHEVGVELDAFLDATSFWETPRRAKPLALRLGSLAQELGAEIGRVRSATEAELRCGSATAARYLRQLRKAVQQASRAPGGWKWLDTDKTSAVTASSERAARRSVGITLEAISWVMQSKTQPRRAMVINRPPGHHNGCNELLEAIQKNAWRFAAHGGCILNETAIAVRNLLARHPQSKVVILDLDAHFGDGTAWQFYEDQRVLCISIHVDQSDLHFFPFLKGKAEERGYGAGKGATMNLPLPEGAGDAEAWKILSACAWPEIEAFGPDVLCIAMGFDGLEGDPSAPLRYSAGLFEACAARARQCCRRVVCTLQGGYLPEATADAFAVALRALAGAEPAEVSMEPLLEDFDEYCLEIQGKLRDESLWWSVEQSFDYIPEGFRMRSPSSSCSDADMANHAE</sequence>
<evidence type="ECO:0000313" key="3">
    <source>
        <dbReference type="Proteomes" id="UP000604046"/>
    </source>
</evidence>
<dbReference type="GO" id="GO:0004407">
    <property type="term" value="F:histone deacetylase activity"/>
    <property type="evidence" value="ECO:0007669"/>
    <property type="project" value="TreeGrafter"/>
</dbReference>
<evidence type="ECO:0000313" key="2">
    <source>
        <dbReference type="EMBL" id="CAE7419137.1"/>
    </source>
</evidence>
<dbReference type="InterPro" id="IPR000286">
    <property type="entry name" value="HDACs"/>
</dbReference>
<feature type="domain" description="Histone deacetylase" evidence="1">
    <location>
        <begin position="613"/>
        <end position="901"/>
    </location>
</feature>
<dbReference type="AlphaFoldDB" id="A0A812R528"/>
<protein>
    <submittedName>
        <fullName evidence="2">HDA1 protein</fullName>
    </submittedName>
</protein>
<dbReference type="PRINTS" id="PR01270">
    <property type="entry name" value="HDASUPER"/>
</dbReference>